<name>A0A8T1V3W2_9STRA</name>
<evidence type="ECO:0000313" key="1">
    <source>
        <dbReference type="EMBL" id="KAG7375616.1"/>
    </source>
</evidence>
<keyword evidence="2" id="KW-1185">Reference proteome</keyword>
<accession>A0A8T1V3W2</accession>
<gene>
    <name evidence="1" type="ORF">PHYPSEUDO_000460</name>
</gene>
<organism evidence="1 2">
    <name type="scientific">Phytophthora pseudosyringae</name>
    <dbReference type="NCBI Taxonomy" id="221518"/>
    <lineage>
        <taxon>Eukaryota</taxon>
        <taxon>Sar</taxon>
        <taxon>Stramenopiles</taxon>
        <taxon>Oomycota</taxon>
        <taxon>Peronosporomycetes</taxon>
        <taxon>Peronosporales</taxon>
        <taxon>Peronosporaceae</taxon>
        <taxon>Phytophthora</taxon>
    </lineage>
</organism>
<dbReference type="EMBL" id="JAGDFM010001038">
    <property type="protein sequence ID" value="KAG7375616.1"/>
    <property type="molecule type" value="Genomic_DNA"/>
</dbReference>
<evidence type="ECO:0000313" key="2">
    <source>
        <dbReference type="Proteomes" id="UP000694044"/>
    </source>
</evidence>
<dbReference type="OrthoDB" id="67991at2759"/>
<dbReference type="Proteomes" id="UP000694044">
    <property type="component" value="Unassembled WGS sequence"/>
</dbReference>
<reference evidence="1" key="1">
    <citation type="submission" date="2021-02" db="EMBL/GenBank/DDBJ databases">
        <authorList>
            <person name="Palmer J.M."/>
        </authorList>
    </citation>
    <scope>NUCLEOTIDE SEQUENCE</scope>
    <source>
        <strain evidence="1">SCRP734</strain>
    </source>
</reference>
<comment type="caution">
    <text evidence="1">The sequence shown here is derived from an EMBL/GenBank/DDBJ whole genome shotgun (WGS) entry which is preliminary data.</text>
</comment>
<sequence>MAQPSTDQIHVLVVVPEQEPPVNPPQIFPTYRPNAEGIDLDLPHLSRDELVQKLYSAITGTNFVLLSSPAGSGKTSLLTLFARQYPGFRYVPIAFDSATADATMILSSHGVDICGKKCVIPRGELCVFMMDDCQRQYKDLDFWTGLIKGSSSWLPKHVRFIISATHLLETDAPISPVAFSSIPWKLAREDFLISDVEAHTCLALENGLPPSLRHPTFLEVIIRECNRHIGSLRVSINTIYAHFQKGDPTEHDLLAYYMSGAFVDQMARCFGSDHTTPTHPEHRKFLTLCLVGDPAYQPLVQKLSHDEEQYFTRLKKAGIVFEDGGYVKFTSPLAERYYYKWLFPVVDM</sequence>
<proteinExistence type="predicted"/>
<protein>
    <submittedName>
        <fullName evidence="1">Uncharacterized protein</fullName>
    </submittedName>
</protein>
<dbReference type="AlphaFoldDB" id="A0A8T1V3W2"/>